<dbReference type="EC" id="2.7.1.-" evidence="3"/>
<dbReference type="GO" id="GO:0016740">
    <property type="term" value="F:transferase activity"/>
    <property type="evidence" value="ECO:0007669"/>
    <property type="project" value="UniProtKB-KW"/>
</dbReference>
<evidence type="ECO:0000313" key="4">
    <source>
        <dbReference type="Proteomes" id="UP001566476"/>
    </source>
</evidence>
<dbReference type="EMBL" id="JBGGTQ010000002">
    <property type="protein sequence ID" value="MEZ0491784.1"/>
    <property type="molecule type" value="Genomic_DNA"/>
</dbReference>
<dbReference type="InterPro" id="IPR002575">
    <property type="entry name" value="Aminoglycoside_PTrfase"/>
</dbReference>
<evidence type="ECO:0000259" key="2">
    <source>
        <dbReference type="Pfam" id="PF01636"/>
    </source>
</evidence>
<organism evidence="3 4">
    <name type="scientific">Kineococcus mangrovi</name>
    <dbReference type="NCBI Taxonomy" id="1660183"/>
    <lineage>
        <taxon>Bacteria</taxon>
        <taxon>Bacillati</taxon>
        <taxon>Actinomycetota</taxon>
        <taxon>Actinomycetes</taxon>
        <taxon>Kineosporiales</taxon>
        <taxon>Kineosporiaceae</taxon>
        <taxon>Kineococcus</taxon>
    </lineage>
</organism>
<protein>
    <submittedName>
        <fullName evidence="3">Aminoglycoside phosphotransferase family protein</fullName>
        <ecNumber evidence="3">2.7.1.-</ecNumber>
    </submittedName>
</protein>
<dbReference type="RefSeq" id="WP_370717812.1">
    <property type="nucleotide sequence ID" value="NZ_JBGGTQ010000002.1"/>
</dbReference>
<feature type="domain" description="Aminoglycoside phosphotransferase" evidence="2">
    <location>
        <begin position="118"/>
        <end position="171"/>
    </location>
</feature>
<dbReference type="Pfam" id="PF01636">
    <property type="entry name" value="APH"/>
    <property type="match status" value="1"/>
</dbReference>
<evidence type="ECO:0000313" key="3">
    <source>
        <dbReference type="EMBL" id="MEZ0491784.1"/>
    </source>
</evidence>
<sequence length="261" mass="29028">MTDHAGDEIDDVEEALTGGNMGGATRVGDSVRRPAGAWTPTIQRLLAHLRQRGLTWVPEPRGVDEYGRDNLSHLPGVVPQDPMPEWVWSDEVLVRAADMMAQLHQATIDFNRDESVWRLPAHEPVEVICHNDFAPYNMVFTDQRLSGVIDWDTASPGPRVWDLAYLAYRLVPLSHPANADGLASSLPERARRLRLLCRTYGPAATPAEVASVAVQRLHELAAFTEARADEGHEHVRSHVDLYRRDASWLAEHTDVLCAPAS</sequence>
<accession>A0ABV4I2G0</accession>
<keyword evidence="4" id="KW-1185">Reference proteome</keyword>
<dbReference type="Gene3D" id="3.90.1200.10">
    <property type="match status" value="1"/>
</dbReference>
<proteinExistence type="predicted"/>
<gene>
    <name evidence="3" type="ORF">AB2L28_05980</name>
</gene>
<dbReference type="SUPFAM" id="SSF56112">
    <property type="entry name" value="Protein kinase-like (PK-like)"/>
    <property type="match status" value="1"/>
</dbReference>
<dbReference type="InterPro" id="IPR011009">
    <property type="entry name" value="Kinase-like_dom_sf"/>
</dbReference>
<name>A0ABV4I2G0_9ACTN</name>
<feature type="region of interest" description="Disordered" evidence="1">
    <location>
        <begin position="1"/>
        <end position="32"/>
    </location>
</feature>
<keyword evidence="3" id="KW-0808">Transferase</keyword>
<evidence type="ECO:0000256" key="1">
    <source>
        <dbReference type="SAM" id="MobiDB-lite"/>
    </source>
</evidence>
<dbReference type="Proteomes" id="UP001566476">
    <property type="component" value="Unassembled WGS sequence"/>
</dbReference>
<reference evidence="3 4" key="1">
    <citation type="submission" date="2024-07" db="EMBL/GenBank/DDBJ databases">
        <authorList>
            <person name="Thanompreechachai J."/>
            <person name="Duangmal K."/>
        </authorList>
    </citation>
    <scope>NUCLEOTIDE SEQUENCE [LARGE SCALE GENOMIC DNA]</scope>
    <source>
        <strain evidence="3 4">TBRC 1896</strain>
    </source>
</reference>
<comment type="caution">
    <text evidence="3">The sequence shown here is derived from an EMBL/GenBank/DDBJ whole genome shotgun (WGS) entry which is preliminary data.</text>
</comment>